<evidence type="ECO:0000313" key="3">
    <source>
        <dbReference type="EMBL" id="MBB5967114.1"/>
    </source>
</evidence>
<dbReference type="Gene3D" id="3.40.47.10">
    <property type="match status" value="1"/>
</dbReference>
<keyword evidence="4" id="KW-1185">Reference proteome</keyword>
<dbReference type="Proteomes" id="UP000562352">
    <property type="component" value="Unassembled WGS sequence"/>
</dbReference>
<gene>
    <name evidence="3" type="ORF">FHS22_006416</name>
</gene>
<feature type="domain" description="Thiolase C-terminal" evidence="2">
    <location>
        <begin position="240"/>
        <end position="368"/>
    </location>
</feature>
<dbReference type="InterPro" id="IPR020616">
    <property type="entry name" value="Thiolase_N"/>
</dbReference>
<dbReference type="PANTHER" id="PTHR42870:SF1">
    <property type="entry name" value="NON-SPECIFIC LIPID-TRANSFER PROTEIN-LIKE 2"/>
    <property type="match status" value="1"/>
</dbReference>
<dbReference type="GO" id="GO:0016747">
    <property type="term" value="F:acyltransferase activity, transferring groups other than amino-acyl groups"/>
    <property type="evidence" value="ECO:0007669"/>
    <property type="project" value="InterPro"/>
</dbReference>
<dbReference type="SUPFAM" id="SSF53901">
    <property type="entry name" value="Thiolase-like"/>
    <property type="match status" value="2"/>
</dbReference>
<evidence type="ECO:0000259" key="2">
    <source>
        <dbReference type="Pfam" id="PF22691"/>
    </source>
</evidence>
<dbReference type="EMBL" id="JACHJJ010000029">
    <property type="protein sequence ID" value="MBB5967114.1"/>
    <property type="molecule type" value="Genomic_DNA"/>
</dbReference>
<proteinExistence type="predicted"/>
<dbReference type="InterPro" id="IPR055140">
    <property type="entry name" value="Thiolase_C_2"/>
</dbReference>
<dbReference type="Pfam" id="PF00108">
    <property type="entry name" value="Thiolase_N"/>
    <property type="match status" value="1"/>
</dbReference>
<organism evidence="3 4">
    <name type="scientific">Planomonospora venezuelensis</name>
    <dbReference type="NCBI Taxonomy" id="1999"/>
    <lineage>
        <taxon>Bacteria</taxon>
        <taxon>Bacillati</taxon>
        <taxon>Actinomycetota</taxon>
        <taxon>Actinomycetes</taxon>
        <taxon>Streptosporangiales</taxon>
        <taxon>Streptosporangiaceae</taxon>
        <taxon>Planomonospora</taxon>
    </lineage>
</organism>
<dbReference type="CDD" id="cd00829">
    <property type="entry name" value="SCP-x_thiolase"/>
    <property type="match status" value="1"/>
</dbReference>
<comment type="caution">
    <text evidence="3">The sequence shown here is derived from an EMBL/GenBank/DDBJ whole genome shotgun (WGS) entry which is preliminary data.</text>
</comment>
<evidence type="ECO:0000259" key="1">
    <source>
        <dbReference type="Pfam" id="PF00108"/>
    </source>
</evidence>
<keyword evidence="3" id="KW-0808">Transferase</keyword>
<feature type="domain" description="Thiolase N-terminal" evidence="1">
    <location>
        <begin position="25"/>
        <end position="179"/>
    </location>
</feature>
<protein>
    <submittedName>
        <fullName evidence="3">Acetyl-CoA acetyltransferase</fullName>
    </submittedName>
</protein>
<sequence length="381" mass="39527">MMRGTLADLRPVYVAGIGLHPYRRLSETPYVRLGLTAVRSALADAGLAWTDVDSAWTGTAGLGMAASRRMLRHLGATGIPMTQVENASASGSSAFRQACLEVAAGLADVSLALGVDKPSRVRAAPTGVAGLADRLVVPATHFALLADEYMDRHGVTAEQVAAVAVKNHRNGSRNPFAQRRKERTLQEVMDEPAVSGTLTRLQCCPIGEGAAAALVVSGEAVERLGLDPARCVGVTASAQRSERLYGTADPDTELTRETAGEAFRQAGITAADLDVVEVHDAFSIEELLYAEAIGLCGAGEAAGLLARGAFDVGGRCAVSPSGGLLAMGHPIGPTGVGQIAEITRQLRGEAGDRQQPGARTGLAHMLGVGAVCVIHVLQRLD</sequence>
<name>A0A841DFE1_PLAVE</name>
<dbReference type="AlphaFoldDB" id="A0A841DFE1"/>
<reference evidence="3 4" key="1">
    <citation type="submission" date="2020-08" db="EMBL/GenBank/DDBJ databases">
        <title>Genomic Encyclopedia of Type Strains, Phase III (KMG-III): the genomes of soil and plant-associated and newly described type strains.</title>
        <authorList>
            <person name="Whitman W."/>
        </authorList>
    </citation>
    <scope>NUCLEOTIDE SEQUENCE [LARGE SCALE GENOMIC DNA]</scope>
    <source>
        <strain evidence="3 4">CECT 3303</strain>
    </source>
</reference>
<dbReference type="InterPro" id="IPR016039">
    <property type="entry name" value="Thiolase-like"/>
</dbReference>
<dbReference type="Pfam" id="PF22691">
    <property type="entry name" value="Thiolase_C_1"/>
    <property type="match status" value="1"/>
</dbReference>
<dbReference type="RefSeq" id="WP_221474365.1">
    <property type="nucleotide sequence ID" value="NZ_BAAAWZ010000001.1"/>
</dbReference>
<dbReference type="PIRSF" id="PIRSF000429">
    <property type="entry name" value="Ac-CoA_Ac_transf"/>
    <property type="match status" value="1"/>
</dbReference>
<accession>A0A841DFE1</accession>
<evidence type="ECO:0000313" key="4">
    <source>
        <dbReference type="Proteomes" id="UP000562352"/>
    </source>
</evidence>
<dbReference type="InterPro" id="IPR002155">
    <property type="entry name" value="Thiolase"/>
</dbReference>
<dbReference type="PANTHER" id="PTHR42870">
    <property type="entry name" value="ACETYL-COA C-ACETYLTRANSFERASE"/>
    <property type="match status" value="1"/>
</dbReference>